<feature type="compositionally biased region" description="Basic and acidic residues" evidence="1">
    <location>
        <begin position="146"/>
        <end position="160"/>
    </location>
</feature>
<feature type="region of interest" description="Disordered" evidence="1">
    <location>
        <begin position="1"/>
        <end position="34"/>
    </location>
</feature>
<gene>
    <name evidence="2" type="ORF">VFPFJ_07141</name>
</gene>
<proteinExistence type="predicted"/>
<evidence type="ECO:0000256" key="1">
    <source>
        <dbReference type="SAM" id="MobiDB-lite"/>
    </source>
</evidence>
<feature type="region of interest" description="Disordered" evidence="1">
    <location>
        <begin position="146"/>
        <end position="184"/>
    </location>
</feature>
<sequence length="263" mass="29212">MRVRAAGGPRPKVDESLDAASPPSVKTPPASRPSSTTLWAARIVVRSSTSTDRGVFVRAPGLVSRHVRDQGGCVRFARPAAPGRGQVEPDFWPRDNIHGTKLRREYEACSYVGSGRALGRAGGWRGRTMVMMRAWLRPRGRIDSQRERRCSTRARDEMRTRRPPNPHRPCPCPSHTHATPSLSPPMRFQPARVVQDGANADPKIFEDGRGVRRSRCDHPTRYLPTYAVESLLFISPFFPFVTRAPAHPLVSSLVVPCTLQHSG</sequence>
<dbReference type="EMBL" id="LSBI01000006">
    <property type="protein sequence ID" value="OAQ88676.1"/>
    <property type="molecule type" value="Genomic_DNA"/>
</dbReference>
<organism evidence="2 3">
    <name type="scientific">Purpureocillium lilacinum</name>
    <name type="common">Paecilomyces lilacinus</name>
    <dbReference type="NCBI Taxonomy" id="33203"/>
    <lineage>
        <taxon>Eukaryota</taxon>
        <taxon>Fungi</taxon>
        <taxon>Dikarya</taxon>
        <taxon>Ascomycota</taxon>
        <taxon>Pezizomycotina</taxon>
        <taxon>Sordariomycetes</taxon>
        <taxon>Hypocreomycetidae</taxon>
        <taxon>Hypocreales</taxon>
        <taxon>Ophiocordycipitaceae</taxon>
        <taxon>Purpureocillium</taxon>
    </lineage>
</organism>
<protein>
    <submittedName>
        <fullName evidence="2">Uncharacterized protein</fullName>
    </submittedName>
</protein>
<name>A0A179HE67_PURLI</name>
<accession>A0A179HE67</accession>
<dbReference type="AlphaFoldDB" id="A0A179HE67"/>
<reference evidence="2 3" key="1">
    <citation type="submission" date="2016-02" db="EMBL/GenBank/DDBJ databases">
        <title>Biosynthesis of antibiotic leucinostatins and their inhibition on Phytophthora in bio-control Purpureocillium lilacinum.</title>
        <authorList>
            <person name="Wang G."/>
            <person name="Liu Z."/>
            <person name="Lin R."/>
            <person name="Li E."/>
            <person name="Mao Z."/>
            <person name="Ling J."/>
            <person name="Yin W."/>
            <person name="Xie B."/>
        </authorList>
    </citation>
    <scope>NUCLEOTIDE SEQUENCE [LARGE SCALE GENOMIC DNA]</scope>
    <source>
        <strain evidence="2">PLFJ-1</strain>
    </source>
</reference>
<comment type="caution">
    <text evidence="2">The sequence shown here is derived from an EMBL/GenBank/DDBJ whole genome shotgun (WGS) entry which is preliminary data.</text>
</comment>
<evidence type="ECO:0000313" key="2">
    <source>
        <dbReference type="EMBL" id="OAQ88676.1"/>
    </source>
</evidence>
<dbReference type="Proteomes" id="UP000078340">
    <property type="component" value="Unassembled WGS sequence"/>
</dbReference>
<evidence type="ECO:0000313" key="3">
    <source>
        <dbReference type="Proteomes" id="UP000078340"/>
    </source>
</evidence>